<dbReference type="InterPro" id="IPR001564">
    <property type="entry name" value="Nucleoside_diP_kinase"/>
</dbReference>
<feature type="domain" description="Nucleoside diphosphate kinase-like" evidence="9">
    <location>
        <begin position="115"/>
        <end position="175"/>
    </location>
</feature>
<evidence type="ECO:0000256" key="8">
    <source>
        <dbReference type="PROSITE-ProRule" id="PRU00706"/>
    </source>
</evidence>
<feature type="non-terminal residue" evidence="10">
    <location>
        <position position="1"/>
    </location>
</feature>
<dbReference type="Pfam" id="PF00334">
    <property type="entry name" value="NDK"/>
    <property type="match status" value="1"/>
</dbReference>
<dbReference type="AlphaFoldDB" id="A0A835IL97"/>
<comment type="cofactor">
    <cofactor evidence="3">
        <name>Mg(2+)</name>
        <dbReference type="ChEBI" id="CHEBI:18420"/>
    </cofactor>
</comment>
<comment type="catalytic activity">
    <reaction evidence="1">
        <text>a 2'-deoxyribonucleoside 5'-diphosphate + ATP = a 2'-deoxyribonucleoside 5'-triphosphate + ADP</text>
        <dbReference type="Rhea" id="RHEA:44640"/>
        <dbReference type="ChEBI" id="CHEBI:30616"/>
        <dbReference type="ChEBI" id="CHEBI:61560"/>
        <dbReference type="ChEBI" id="CHEBI:73316"/>
        <dbReference type="ChEBI" id="CHEBI:456216"/>
        <dbReference type="EC" id="2.7.4.6"/>
    </reaction>
</comment>
<dbReference type="PROSITE" id="PS51374">
    <property type="entry name" value="NDPK_LIKE"/>
    <property type="match status" value="1"/>
</dbReference>
<dbReference type="OrthoDB" id="6378428at2759"/>
<dbReference type="SUPFAM" id="SSF54919">
    <property type="entry name" value="Nucleoside diphosphate kinase, NDK"/>
    <property type="match status" value="1"/>
</dbReference>
<comment type="caution">
    <text evidence="10">The sequence shown here is derived from an EMBL/GenBank/DDBJ whole genome shotgun (WGS) entry which is preliminary data.</text>
</comment>
<evidence type="ECO:0000256" key="1">
    <source>
        <dbReference type="ARBA" id="ARBA00000082"/>
    </source>
</evidence>
<organism evidence="10 11">
    <name type="scientific">Coptis chinensis</name>
    <dbReference type="NCBI Taxonomy" id="261450"/>
    <lineage>
        <taxon>Eukaryota</taxon>
        <taxon>Viridiplantae</taxon>
        <taxon>Streptophyta</taxon>
        <taxon>Embryophyta</taxon>
        <taxon>Tracheophyta</taxon>
        <taxon>Spermatophyta</taxon>
        <taxon>Magnoliopsida</taxon>
        <taxon>Ranunculales</taxon>
        <taxon>Ranunculaceae</taxon>
        <taxon>Coptidoideae</taxon>
        <taxon>Coptis</taxon>
    </lineage>
</organism>
<proteinExistence type="inferred from homology"/>
<dbReference type="GO" id="GO:0004550">
    <property type="term" value="F:nucleoside diphosphate kinase activity"/>
    <property type="evidence" value="ECO:0007669"/>
    <property type="project" value="UniProtKB-EC"/>
</dbReference>
<dbReference type="Gene3D" id="3.30.70.141">
    <property type="entry name" value="Nucleoside diphosphate kinase-like domain"/>
    <property type="match status" value="1"/>
</dbReference>
<evidence type="ECO:0000256" key="7">
    <source>
        <dbReference type="ARBA" id="ARBA00022777"/>
    </source>
</evidence>
<keyword evidence="11" id="KW-1185">Reference proteome</keyword>
<comment type="caution">
    <text evidence="8">Lacks conserved residue(s) required for the propagation of feature annotation.</text>
</comment>
<evidence type="ECO:0000259" key="9">
    <source>
        <dbReference type="Pfam" id="PF00334"/>
    </source>
</evidence>
<dbReference type="GO" id="GO:0006183">
    <property type="term" value="P:GTP biosynthetic process"/>
    <property type="evidence" value="ECO:0007669"/>
    <property type="project" value="InterPro"/>
</dbReference>
<evidence type="ECO:0000313" key="11">
    <source>
        <dbReference type="Proteomes" id="UP000631114"/>
    </source>
</evidence>
<dbReference type="GO" id="GO:0006228">
    <property type="term" value="P:UTP biosynthetic process"/>
    <property type="evidence" value="ECO:0007669"/>
    <property type="project" value="InterPro"/>
</dbReference>
<evidence type="ECO:0000256" key="3">
    <source>
        <dbReference type="ARBA" id="ARBA00001946"/>
    </source>
</evidence>
<keyword evidence="7" id="KW-0418">Kinase</keyword>
<sequence>GRAVAAATATSFRGKAPAVTSFYGRTESRNVPNGWLSGCSPFPAAGIYTTHFVGMNLMVGDRVPTTPSIAYCSKPEGEESETYHIRCSWQVIFFLKAAASGFSAKLTPEQVSQISIYMLKEQDVYAAEIAEIMSRFERKGFKLVAVKLVVPNKELFEKHYHDPKERPFFSGLVTSLALDLCLPWSGKAKEL</sequence>
<dbReference type="PANTHER" id="PTHR11349">
    <property type="entry name" value="NUCLEOSIDE DIPHOSPHATE KINASE"/>
    <property type="match status" value="1"/>
</dbReference>
<evidence type="ECO:0000256" key="2">
    <source>
        <dbReference type="ARBA" id="ARBA00000937"/>
    </source>
</evidence>
<reference evidence="10 11" key="1">
    <citation type="submission" date="2020-10" db="EMBL/GenBank/DDBJ databases">
        <title>The Coptis chinensis genome and diversification of protoberbering-type alkaloids.</title>
        <authorList>
            <person name="Wang B."/>
            <person name="Shu S."/>
            <person name="Song C."/>
            <person name="Liu Y."/>
        </authorList>
    </citation>
    <scope>NUCLEOTIDE SEQUENCE [LARGE SCALE GENOMIC DNA]</scope>
    <source>
        <strain evidence="10">HL-2020</strain>
        <tissue evidence="10">Leaf</tissue>
    </source>
</reference>
<accession>A0A835IL97</accession>
<evidence type="ECO:0000256" key="5">
    <source>
        <dbReference type="ARBA" id="ARBA00012966"/>
    </source>
</evidence>
<evidence type="ECO:0000256" key="6">
    <source>
        <dbReference type="ARBA" id="ARBA00022679"/>
    </source>
</evidence>
<gene>
    <name evidence="10" type="ORF">IFM89_002328</name>
</gene>
<comment type="similarity">
    <text evidence="4 8">Belongs to the NDK family.</text>
</comment>
<evidence type="ECO:0000313" key="10">
    <source>
        <dbReference type="EMBL" id="KAF9618633.1"/>
    </source>
</evidence>
<keyword evidence="6" id="KW-0808">Transferase</keyword>
<dbReference type="PRINTS" id="PR01243">
    <property type="entry name" value="NUCDPKINASE"/>
</dbReference>
<dbReference type="EC" id="2.7.4.6" evidence="5"/>
<dbReference type="EMBL" id="JADFTS010000002">
    <property type="protein sequence ID" value="KAF9618633.1"/>
    <property type="molecule type" value="Genomic_DNA"/>
</dbReference>
<evidence type="ECO:0000256" key="4">
    <source>
        <dbReference type="ARBA" id="ARBA00008142"/>
    </source>
</evidence>
<protein>
    <recommendedName>
        <fullName evidence="5">nucleoside-diphosphate kinase</fullName>
        <ecNumber evidence="5">2.7.4.6</ecNumber>
    </recommendedName>
</protein>
<dbReference type="GO" id="GO:0006241">
    <property type="term" value="P:CTP biosynthetic process"/>
    <property type="evidence" value="ECO:0007669"/>
    <property type="project" value="InterPro"/>
</dbReference>
<dbReference type="InterPro" id="IPR036850">
    <property type="entry name" value="NDK-like_dom_sf"/>
</dbReference>
<name>A0A835IL97_9MAGN</name>
<dbReference type="InterPro" id="IPR034907">
    <property type="entry name" value="NDK-like_dom"/>
</dbReference>
<comment type="catalytic activity">
    <reaction evidence="2">
        <text>a ribonucleoside 5'-diphosphate + ATP = a ribonucleoside 5'-triphosphate + ADP</text>
        <dbReference type="Rhea" id="RHEA:18113"/>
        <dbReference type="ChEBI" id="CHEBI:30616"/>
        <dbReference type="ChEBI" id="CHEBI:57930"/>
        <dbReference type="ChEBI" id="CHEBI:61557"/>
        <dbReference type="ChEBI" id="CHEBI:456216"/>
        <dbReference type="EC" id="2.7.4.6"/>
    </reaction>
</comment>
<dbReference type="Proteomes" id="UP000631114">
    <property type="component" value="Unassembled WGS sequence"/>
</dbReference>